<dbReference type="NCBIfam" id="TIGR00765">
    <property type="entry name" value="yihY_not_rbn"/>
    <property type="match status" value="1"/>
</dbReference>
<dbReference type="Proteomes" id="UP000636505">
    <property type="component" value="Unassembled WGS sequence"/>
</dbReference>
<feature type="transmembrane region" description="Helical" evidence="6">
    <location>
        <begin position="41"/>
        <end position="64"/>
    </location>
</feature>
<dbReference type="EMBL" id="JADEXG010000039">
    <property type="protein sequence ID" value="MBE9078755.1"/>
    <property type="molecule type" value="Genomic_DNA"/>
</dbReference>
<evidence type="ECO:0000256" key="3">
    <source>
        <dbReference type="ARBA" id="ARBA00022692"/>
    </source>
</evidence>
<reference evidence="7" key="1">
    <citation type="submission" date="2020-10" db="EMBL/GenBank/DDBJ databases">
        <authorList>
            <person name="Castelo-Branco R."/>
            <person name="Eusebio N."/>
            <person name="Adriana R."/>
            <person name="Vieira A."/>
            <person name="Brugerolle De Fraissinette N."/>
            <person name="Rezende De Castro R."/>
            <person name="Schneider M.P."/>
            <person name="Vasconcelos V."/>
            <person name="Leao P.N."/>
        </authorList>
    </citation>
    <scope>NUCLEOTIDE SEQUENCE</scope>
    <source>
        <strain evidence="7">LEGE 07310</strain>
    </source>
</reference>
<evidence type="ECO:0000256" key="4">
    <source>
        <dbReference type="ARBA" id="ARBA00022989"/>
    </source>
</evidence>
<keyword evidence="3 6" id="KW-0812">Transmembrane</keyword>
<proteinExistence type="predicted"/>
<feature type="transmembrane region" description="Helical" evidence="6">
    <location>
        <begin position="146"/>
        <end position="169"/>
    </location>
</feature>
<keyword evidence="4 6" id="KW-1133">Transmembrane helix</keyword>
<gene>
    <name evidence="7" type="ORF">IQ241_15870</name>
</gene>
<dbReference type="PANTHER" id="PTHR30213">
    <property type="entry name" value="INNER MEMBRANE PROTEIN YHJD"/>
    <property type="match status" value="1"/>
</dbReference>
<feature type="transmembrane region" description="Helical" evidence="6">
    <location>
        <begin position="259"/>
        <end position="279"/>
    </location>
</feature>
<dbReference type="RefSeq" id="WP_193908953.1">
    <property type="nucleotide sequence ID" value="NZ_JADEXG010000039.1"/>
</dbReference>
<sequence length="317" mass="34769">MSYTLSPVAFVRFLLNINFRTVRRVVRGTLQLRLPSLASEMAYNAMLGLFPGILALLTAIGLFAPLDSTFTRLAARLSEVAPQQALELIEEFVKAISFSQNRGLFSVSFLVALWASSGAISAAMRALDQIHQIPIKQRRPFWKARLVSIGLTIGTILLLILASSLVFISDLVVQHLAVQSGESVGKWVLTVWRLFSWPLALGIVSAAFAFVYRFGPSRWSSGKPLLPGAILAALSWAVISGLFRLYVSQYGNYNKVYGAVGAVIILLLWLYLTSLVMLIGDLLNVTVGKAIAEKRVIRRQQSQPSAEPLSPSAYSQD</sequence>
<accession>A0A8J7DNX5</accession>
<feature type="transmembrane region" description="Helical" evidence="6">
    <location>
        <begin position="224"/>
        <end position="247"/>
    </location>
</feature>
<dbReference type="InterPro" id="IPR017039">
    <property type="entry name" value="Virul_fac_BrkB"/>
</dbReference>
<evidence type="ECO:0000256" key="1">
    <source>
        <dbReference type="ARBA" id="ARBA00004651"/>
    </source>
</evidence>
<organism evidence="7 8">
    <name type="scientific">Vasconcelosia minhoensis LEGE 07310</name>
    <dbReference type="NCBI Taxonomy" id="915328"/>
    <lineage>
        <taxon>Bacteria</taxon>
        <taxon>Bacillati</taxon>
        <taxon>Cyanobacteriota</taxon>
        <taxon>Cyanophyceae</taxon>
        <taxon>Nodosilineales</taxon>
        <taxon>Cymatolegaceae</taxon>
        <taxon>Vasconcelosia</taxon>
        <taxon>Vasconcelosia minhoensis</taxon>
    </lineage>
</organism>
<evidence type="ECO:0000313" key="8">
    <source>
        <dbReference type="Proteomes" id="UP000636505"/>
    </source>
</evidence>
<name>A0A8J7DNX5_9CYAN</name>
<evidence type="ECO:0000256" key="6">
    <source>
        <dbReference type="SAM" id="Phobius"/>
    </source>
</evidence>
<comment type="caution">
    <text evidence="7">The sequence shown here is derived from an EMBL/GenBank/DDBJ whole genome shotgun (WGS) entry which is preliminary data.</text>
</comment>
<feature type="transmembrane region" description="Helical" evidence="6">
    <location>
        <begin position="104"/>
        <end position="125"/>
    </location>
</feature>
<comment type="subcellular location">
    <subcellularLocation>
        <location evidence="1">Cell membrane</location>
        <topology evidence="1">Multi-pass membrane protein</topology>
    </subcellularLocation>
</comment>
<protein>
    <submittedName>
        <fullName evidence="7">YihY/virulence factor BrkB family protein</fullName>
    </submittedName>
</protein>
<keyword evidence="8" id="KW-1185">Reference proteome</keyword>
<dbReference type="PIRSF" id="PIRSF035875">
    <property type="entry name" value="RNase_BN"/>
    <property type="match status" value="1"/>
</dbReference>
<keyword evidence="2" id="KW-1003">Cell membrane</keyword>
<dbReference type="PANTHER" id="PTHR30213:SF0">
    <property type="entry name" value="UPF0761 MEMBRANE PROTEIN YIHY"/>
    <property type="match status" value="1"/>
</dbReference>
<evidence type="ECO:0000256" key="5">
    <source>
        <dbReference type="ARBA" id="ARBA00023136"/>
    </source>
</evidence>
<dbReference type="AlphaFoldDB" id="A0A8J7DNX5"/>
<evidence type="ECO:0000256" key="2">
    <source>
        <dbReference type="ARBA" id="ARBA00022475"/>
    </source>
</evidence>
<evidence type="ECO:0000313" key="7">
    <source>
        <dbReference type="EMBL" id="MBE9078755.1"/>
    </source>
</evidence>
<feature type="transmembrane region" description="Helical" evidence="6">
    <location>
        <begin position="189"/>
        <end position="212"/>
    </location>
</feature>
<dbReference type="GO" id="GO:0005886">
    <property type="term" value="C:plasma membrane"/>
    <property type="evidence" value="ECO:0007669"/>
    <property type="project" value="UniProtKB-SubCell"/>
</dbReference>
<keyword evidence="5 6" id="KW-0472">Membrane</keyword>
<dbReference type="Pfam" id="PF03631">
    <property type="entry name" value="Virul_fac_BrkB"/>
    <property type="match status" value="1"/>
</dbReference>